<feature type="compositionally biased region" description="Basic and acidic residues" evidence="1">
    <location>
        <begin position="1133"/>
        <end position="1157"/>
    </location>
</feature>
<dbReference type="OrthoDB" id="6513042at2759"/>
<feature type="compositionally biased region" description="Basic and acidic residues" evidence="1">
    <location>
        <begin position="125"/>
        <end position="138"/>
    </location>
</feature>
<feature type="transmembrane region" description="Helical" evidence="2">
    <location>
        <begin position="552"/>
        <end position="572"/>
    </location>
</feature>
<feature type="compositionally biased region" description="Basic and acidic residues" evidence="1">
    <location>
        <begin position="1173"/>
        <end position="1191"/>
    </location>
</feature>
<feature type="transmembrane region" description="Helical" evidence="2">
    <location>
        <begin position="521"/>
        <end position="540"/>
    </location>
</feature>
<organism evidence="3 4">
    <name type="scientific">Symbiodinium microadriaticum</name>
    <name type="common">Dinoflagellate</name>
    <name type="synonym">Zooxanthella microadriatica</name>
    <dbReference type="NCBI Taxonomy" id="2951"/>
    <lineage>
        <taxon>Eukaryota</taxon>
        <taxon>Sar</taxon>
        <taxon>Alveolata</taxon>
        <taxon>Dinophyceae</taxon>
        <taxon>Suessiales</taxon>
        <taxon>Symbiodiniaceae</taxon>
        <taxon>Symbiodinium</taxon>
    </lineage>
</organism>
<feature type="transmembrane region" description="Helical" evidence="2">
    <location>
        <begin position="601"/>
        <end position="622"/>
    </location>
</feature>
<feature type="compositionally biased region" description="Gly residues" evidence="1">
    <location>
        <begin position="1"/>
        <end position="16"/>
    </location>
</feature>
<dbReference type="Proteomes" id="UP000186817">
    <property type="component" value="Unassembled WGS sequence"/>
</dbReference>
<dbReference type="EMBL" id="LSRX01001519">
    <property type="protein sequence ID" value="OLP79144.1"/>
    <property type="molecule type" value="Genomic_DNA"/>
</dbReference>
<feature type="transmembrane region" description="Helical" evidence="2">
    <location>
        <begin position="701"/>
        <end position="722"/>
    </location>
</feature>
<reference evidence="3 4" key="1">
    <citation type="submission" date="2016-02" db="EMBL/GenBank/DDBJ databases">
        <title>Genome analysis of coral dinoflagellate symbionts highlights evolutionary adaptations to a symbiotic lifestyle.</title>
        <authorList>
            <person name="Aranda M."/>
            <person name="Li Y."/>
            <person name="Liew Y.J."/>
            <person name="Baumgarten S."/>
            <person name="Simakov O."/>
            <person name="Wilson M."/>
            <person name="Piel J."/>
            <person name="Ashoor H."/>
            <person name="Bougouffa S."/>
            <person name="Bajic V.B."/>
            <person name="Ryu T."/>
            <person name="Ravasi T."/>
            <person name="Bayer T."/>
            <person name="Micklem G."/>
            <person name="Kim H."/>
            <person name="Bhak J."/>
            <person name="Lajeunesse T.C."/>
            <person name="Voolstra C.R."/>
        </authorList>
    </citation>
    <scope>NUCLEOTIDE SEQUENCE [LARGE SCALE GENOMIC DNA]</scope>
    <source>
        <strain evidence="3 4">CCMP2467</strain>
    </source>
</reference>
<feature type="region of interest" description="Disordered" evidence="1">
    <location>
        <begin position="1"/>
        <end position="38"/>
    </location>
</feature>
<evidence type="ECO:0000313" key="4">
    <source>
        <dbReference type="Proteomes" id="UP000186817"/>
    </source>
</evidence>
<feature type="transmembrane region" description="Helical" evidence="2">
    <location>
        <begin position="791"/>
        <end position="811"/>
    </location>
</feature>
<comment type="caution">
    <text evidence="3">The sequence shown here is derived from an EMBL/GenBank/DDBJ whole genome shotgun (WGS) entry which is preliminary data.</text>
</comment>
<sequence>MGGGKGGKGSKGGGKNKGNFADEQKVSSSPVNETAPTEEDIDLAAALGVDQFEEPDVHCPWCHVEYSDDSNFCASCGKPRKALTCYNCEAHYVKGSLFCRTCGFPRQGLPPAGTPSPSPGGKAATPKDKPFGSPKDSDGENLDWIFEDKLVKEAVEKEMAEQGVLLEGDDMWHMRDMCRTVERAIDPPYEGLVKRLQHRALDYRHVGKTGGHKPEQCFELRTSLEAERDRVLQQTTKRANNSLAIGVMTGGSVRSGRASVRLGQDALAMMKESGEQDSGTLDMAAAAIMRSRFGGLFIAALKEMIPLQGDVANITSQFGSGCGTFFKFYSYLLLLAMLATFFFAPLLLNHFAENRGTFSERMCGSYLPCFLFLGSFYKESGVAVEQWVTAVELKPSTGNTSLSTFTDIGREAFDEKFAACPMVRFVRDCRVQALFAGFLDSSTGLSAYDVFTSSWQDMPGTQNEDWVIYSRLADVIQAETPWPACSVNDTSAGQGFPGICKFSPASQLTGRWFASADTFEGPFRVSIIFAVLFFLGWWQMTEESSGKDLWMAFWYFFGNMVASSAAVAWGCFVETRADVRNMVGGLPVTVESSGKDLWMAFWYFFGNMVSIIFAVLFFLGWWQMTEATYNYEQFTESLEPKGWSSLLLGLWNFRLNSESDREIWKQTMVSQLRTQFREEKEHEKARKRTLMDVYFLVLQRLLGFLLNLGIIAGLWIAIWICIRDRTQLVESLAGSLEQCCNARGLGEWLGATLAPLLVTGAGAVLPPVTELLTHLEAWPQKYRAQLNIYRFFLGQILTAGLYAAICLELLYDWPIWTSGDLVLQPQVEPCGTYPCKEFTLMMVKPLAKLCWALIWHNIKKLMGKRGNFPWPVFQIQDDAVNVVYFSALLWMCLSTAATAPDMSNDMDGAVVAADDDVDFDASNDYEMMVIKDILDEWVRGKDEGCKHSRAGKARRKEGHELLAPFQFISDAAVEMAFDVIAPLLASFGCNQPNVGKYKDAFAWILKEHDIMGKDVKKRESQDILAQLATTEVADGAASEGLETTDAPQEDGVLQDMREAPAEDGEENMPEAAQEGDEDMPEAAEERDEDMPEASAEDGNPDMPEASAEDGHKAGEEDTQILEQEADPPSTKKKPVEKDPDDSKKDSGDRTSEKDFVHGRAAAKAKAKAAPEQGTKRGAEEEQPEAAKRKAEELEDFEEVSKVEEEREAPETDAVEAKEKKKKRAGRTDEEKAVLAAIPKLDKYRVMPYWTRPFECGVVRQPTETKPKKQMLFISGKHTGLPITWMELVQPCIKAAVSLENGKDFPVVEDAFEQDKEALARLTAQRRAEQVVEM</sequence>
<accession>A0A1Q9C897</accession>
<feature type="compositionally biased region" description="Acidic residues" evidence="1">
    <location>
        <begin position="1061"/>
        <end position="1099"/>
    </location>
</feature>
<keyword evidence="2" id="KW-1133">Transmembrane helix</keyword>
<feature type="transmembrane region" description="Helical" evidence="2">
    <location>
        <begin position="328"/>
        <end position="352"/>
    </location>
</feature>
<evidence type="ECO:0000256" key="2">
    <source>
        <dbReference type="SAM" id="Phobius"/>
    </source>
</evidence>
<feature type="region of interest" description="Disordered" evidence="1">
    <location>
        <begin position="110"/>
        <end position="139"/>
    </location>
</feature>
<feature type="compositionally biased region" description="Polar residues" evidence="1">
    <location>
        <begin position="26"/>
        <end position="35"/>
    </location>
</feature>
<protein>
    <submittedName>
        <fullName evidence="3">Uncharacterized protein</fullName>
    </submittedName>
</protein>
<keyword evidence="4" id="KW-1185">Reference proteome</keyword>
<gene>
    <name evidence="3" type="ORF">AK812_SmicGene40599</name>
</gene>
<feature type="region of interest" description="Disordered" evidence="1">
    <location>
        <begin position="1059"/>
        <end position="1228"/>
    </location>
</feature>
<feature type="compositionally biased region" description="Acidic residues" evidence="1">
    <location>
        <begin position="1116"/>
        <end position="1125"/>
    </location>
</feature>
<evidence type="ECO:0000256" key="1">
    <source>
        <dbReference type="SAM" id="MobiDB-lite"/>
    </source>
</evidence>
<proteinExistence type="predicted"/>
<keyword evidence="2" id="KW-0472">Membrane</keyword>
<keyword evidence="2" id="KW-0812">Transmembrane</keyword>
<name>A0A1Q9C897_SYMMI</name>
<evidence type="ECO:0000313" key="3">
    <source>
        <dbReference type="EMBL" id="OLP79144.1"/>
    </source>
</evidence>